<dbReference type="EMBL" id="ADMT01000161">
    <property type="protein sequence ID" value="EFF82734.1"/>
    <property type="molecule type" value="Genomic_DNA"/>
</dbReference>
<evidence type="ECO:0000313" key="2">
    <source>
        <dbReference type="Proteomes" id="UP000003085"/>
    </source>
</evidence>
<organism evidence="1 2">
    <name type="scientific">Acinetobacter haemolyticus ATCC 19194</name>
    <dbReference type="NCBI Taxonomy" id="707232"/>
    <lineage>
        <taxon>Bacteria</taxon>
        <taxon>Pseudomonadati</taxon>
        <taxon>Pseudomonadota</taxon>
        <taxon>Gammaproteobacteria</taxon>
        <taxon>Moraxellales</taxon>
        <taxon>Moraxellaceae</taxon>
        <taxon>Acinetobacter</taxon>
    </lineage>
</organism>
<dbReference type="Proteomes" id="UP000003085">
    <property type="component" value="Unassembled WGS sequence"/>
</dbReference>
<evidence type="ECO:0000313" key="1">
    <source>
        <dbReference type="EMBL" id="EFF82734.1"/>
    </source>
</evidence>
<reference evidence="2" key="1">
    <citation type="submission" date="2010-03" db="EMBL/GenBank/DDBJ databases">
        <title>Complete sequence of Mobiluncus curtisii ATCC 43063.</title>
        <authorList>
            <person name="Muzny D."/>
            <person name="Qin X."/>
            <person name="Deng J."/>
            <person name="Jiang H."/>
            <person name="Liu Y."/>
            <person name="Qu J."/>
            <person name="Song X.-Z."/>
            <person name="Zhang L."/>
            <person name="Thornton R."/>
            <person name="Coyle M."/>
            <person name="Francisco L."/>
            <person name="Jackson L."/>
            <person name="Javaid M."/>
            <person name="Korchina V."/>
            <person name="Kovar C."/>
            <person name="Mata R."/>
            <person name="Mathew T."/>
            <person name="Ngo R."/>
            <person name="Nguyen L."/>
            <person name="Nguyen N."/>
            <person name="Okwuonu G."/>
            <person name="Ongeri F."/>
            <person name="Pham C."/>
            <person name="Simmons D."/>
            <person name="Wilczek-Boney K."/>
            <person name="Hale W."/>
            <person name="Jakkamsetti A."/>
            <person name="Pham P."/>
            <person name="Ruth R."/>
            <person name="San Lucas F."/>
            <person name="Warren J."/>
            <person name="Zhang J."/>
            <person name="Zhao Z."/>
            <person name="Zhou C."/>
            <person name="Zhu D."/>
            <person name="Lee S."/>
            <person name="Bess C."/>
            <person name="Blankenburg K."/>
            <person name="Forbes L."/>
            <person name="Fu Q."/>
            <person name="Gubbala S."/>
            <person name="Hirani K."/>
            <person name="Jayaseelan J.C."/>
            <person name="Lara F."/>
            <person name="Munidasa M."/>
            <person name="Palculict T."/>
            <person name="Patil S."/>
            <person name="Pu L.-L."/>
            <person name="Saada N."/>
            <person name="Tang L."/>
            <person name="Weissenberger G."/>
            <person name="Zhu Y."/>
            <person name="Hemphill L."/>
            <person name="Shang Y."/>
            <person name="Youmans B."/>
            <person name="Ayvaz T."/>
            <person name="Ross M."/>
            <person name="Santibanez J."/>
            <person name="Aqrawi P."/>
            <person name="Gross S."/>
            <person name="Joshi V."/>
            <person name="Fowler G."/>
            <person name="Nazareth L."/>
            <person name="Reid J."/>
            <person name="Worley K."/>
            <person name="Petrosino J."/>
            <person name="Highlander S."/>
            <person name="Gibbs R."/>
            <person name="Gibbs R."/>
        </authorList>
    </citation>
    <scope>NUCLEOTIDE SEQUENCE [LARGE SCALE GENOMIC DNA]</scope>
    <source>
        <strain evidence="2">ATCC 19194</strain>
    </source>
</reference>
<proteinExistence type="predicted"/>
<comment type="caution">
    <text evidence="1">The sequence shown here is derived from an EMBL/GenBank/DDBJ whole genome shotgun (WGS) entry which is preliminary data.</text>
</comment>
<accession>D4XPZ0</accession>
<dbReference type="AlphaFoldDB" id="D4XPZ0"/>
<dbReference type="HOGENOM" id="CLU_3163495_0_0_6"/>
<name>D4XPZ0_ACIHA</name>
<sequence length="47" mass="5661">MLNFCLNFPAIKFNCLFNFIFWSKKSSIYGLRNIKFGKNYKKFISNN</sequence>
<gene>
    <name evidence="1" type="ORF">HMP0015_1782</name>
</gene>
<protein>
    <submittedName>
        <fullName evidence="1">Uncharacterized protein</fullName>
    </submittedName>
</protein>